<evidence type="ECO:0000313" key="2">
    <source>
        <dbReference type="EMBL" id="POS02357.1"/>
    </source>
</evidence>
<sequence length="395" mass="45964">MMKKDEVLYLSYTGMMEPLGESQVLSYLFGLSNFYNFTIISFERKVDIENNNKVNQFKNKLSSHNIDWLFFEYKFGGKYYFQNLYKMYSESKKIVQLNNIKLIHARGYLPYVVSYLLKRKLNTFKNIFDTRGFWFDEKVDVGEWKKSGFFYKFSKTLESKLYLNADAVVMLSKKSISLIKSNKVFKNGNNITNIHYIPTCTDLNKFSFSKSTNNSKPFIGYVGNAVGWYDFDKTAKILVQISKFLDFNLVIYNADQHQLISKKLLEHGFNKEYNLKKVNHSEIAKEIAKMDISIFFIKPLFSKNASAATKLGELMSCGVPVITNSNVGDHEELINSYNTGIIVDIDEEIELEHLQNKVKYLLSNEVRQNCRKLAEDVFSLEKGIEKYLEIYTSLL</sequence>
<dbReference type="AlphaFoldDB" id="A0A2S4N9J0"/>
<dbReference type="RefSeq" id="WP_103725416.1">
    <property type="nucleotide sequence ID" value="NZ_PQNY01000004.1"/>
</dbReference>
<dbReference type="Proteomes" id="UP000237056">
    <property type="component" value="Unassembled WGS sequence"/>
</dbReference>
<name>A0A2S4N9J0_9FLAO</name>
<organism evidence="2 3">
    <name type="scientific">Flavobacterium croceum DSM 17960</name>
    <dbReference type="NCBI Taxonomy" id="1121886"/>
    <lineage>
        <taxon>Bacteria</taxon>
        <taxon>Pseudomonadati</taxon>
        <taxon>Bacteroidota</taxon>
        <taxon>Flavobacteriia</taxon>
        <taxon>Flavobacteriales</taxon>
        <taxon>Flavobacteriaceae</taxon>
        <taxon>Flavobacterium</taxon>
    </lineage>
</organism>
<dbReference type="PANTHER" id="PTHR12526:SF630">
    <property type="entry name" value="GLYCOSYLTRANSFERASE"/>
    <property type="match status" value="1"/>
</dbReference>
<feature type="domain" description="Glycosyl transferase family 1" evidence="1">
    <location>
        <begin position="207"/>
        <end position="373"/>
    </location>
</feature>
<evidence type="ECO:0000259" key="1">
    <source>
        <dbReference type="Pfam" id="PF00534"/>
    </source>
</evidence>
<evidence type="ECO:0000313" key="3">
    <source>
        <dbReference type="Proteomes" id="UP000237056"/>
    </source>
</evidence>
<dbReference type="GO" id="GO:0016757">
    <property type="term" value="F:glycosyltransferase activity"/>
    <property type="evidence" value="ECO:0007669"/>
    <property type="project" value="InterPro"/>
</dbReference>
<dbReference type="OrthoDB" id="1220440at2"/>
<dbReference type="InterPro" id="IPR001296">
    <property type="entry name" value="Glyco_trans_1"/>
</dbReference>
<reference evidence="2 3" key="1">
    <citation type="submission" date="2018-01" db="EMBL/GenBank/DDBJ databases">
        <title>Genomic Encyclopedia of Type Strains, Phase I: the one thousand microbial genomes (KMG-I) project.</title>
        <authorList>
            <person name="Goeker M."/>
        </authorList>
    </citation>
    <scope>NUCLEOTIDE SEQUENCE [LARGE SCALE GENOMIC DNA]</scope>
    <source>
        <strain evidence="2 3">DSM 17960</strain>
    </source>
</reference>
<dbReference type="SUPFAM" id="SSF53756">
    <property type="entry name" value="UDP-Glycosyltransferase/glycogen phosphorylase"/>
    <property type="match status" value="1"/>
</dbReference>
<keyword evidence="2" id="KW-0808">Transferase</keyword>
<gene>
    <name evidence="2" type="ORF">Q361_10476</name>
</gene>
<accession>A0A2S4N9J0</accession>
<comment type="caution">
    <text evidence="2">The sequence shown here is derived from an EMBL/GenBank/DDBJ whole genome shotgun (WGS) entry which is preliminary data.</text>
</comment>
<dbReference type="Pfam" id="PF00534">
    <property type="entry name" value="Glycos_transf_1"/>
    <property type="match status" value="1"/>
</dbReference>
<dbReference type="EMBL" id="PQNY01000004">
    <property type="protein sequence ID" value="POS02357.1"/>
    <property type="molecule type" value="Genomic_DNA"/>
</dbReference>
<keyword evidence="3" id="KW-1185">Reference proteome</keyword>
<dbReference type="PANTHER" id="PTHR12526">
    <property type="entry name" value="GLYCOSYLTRANSFERASE"/>
    <property type="match status" value="1"/>
</dbReference>
<proteinExistence type="predicted"/>
<protein>
    <submittedName>
        <fullName evidence="2">Glycosyltransferase involved in cell wall biosynthesis</fullName>
    </submittedName>
</protein>
<dbReference type="Gene3D" id="3.40.50.2000">
    <property type="entry name" value="Glycogen Phosphorylase B"/>
    <property type="match status" value="2"/>
</dbReference>